<feature type="region of interest" description="Disordered" evidence="8">
    <location>
        <begin position="154"/>
        <end position="213"/>
    </location>
</feature>
<feature type="compositionally biased region" description="Pro residues" evidence="8">
    <location>
        <begin position="271"/>
        <end position="294"/>
    </location>
</feature>
<feature type="compositionally biased region" description="Basic and acidic residues" evidence="8">
    <location>
        <begin position="38"/>
        <end position="54"/>
    </location>
</feature>
<evidence type="ECO:0000256" key="8">
    <source>
        <dbReference type="SAM" id="MobiDB-lite"/>
    </source>
</evidence>
<feature type="region of interest" description="Disordered" evidence="8">
    <location>
        <begin position="1"/>
        <end position="101"/>
    </location>
</feature>
<dbReference type="FunFam" id="3.30.160.60:FF:001250">
    <property type="entry name" value="putative transcription factor ovo-like protein 3"/>
    <property type="match status" value="1"/>
</dbReference>
<evidence type="ECO:0000313" key="10">
    <source>
        <dbReference type="Ensembl" id="ENSOANP00000045518.1"/>
    </source>
</evidence>
<keyword evidence="4 7" id="KW-0863">Zinc-finger</keyword>
<dbReference type="Bgee" id="ENSOANG00000042107">
    <property type="expression patterns" value="Expressed in cerebellum and 6 other cell types or tissues"/>
</dbReference>
<proteinExistence type="predicted"/>
<dbReference type="Gene3D" id="3.30.160.60">
    <property type="entry name" value="Classic Zinc Finger"/>
    <property type="match status" value="1"/>
</dbReference>
<dbReference type="PANTHER" id="PTHR10032:SF220">
    <property type="entry name" value="TRANSCRIPTION FACTOR OVO-LIKE PROTEIN 3-RELATED"/>
    <property type="match status" value="1"/>
</dbReference>
<dbReference type="InterPro" id="IPR036236">
    <property type="entry name" value="Znf_C2H2_sf"/>
</dbReference>
<dbReference type="Proteomes" id="UP000002279">
    <property type="component" value="Chromosome 5"/>
</dbReference>
<keyword evidence="11" id="KW-1185">Reference proteome</keyword>
<dbReference type="InterPro" id="IPR013087">
    <property type="entry name" value="Znf_C2H2_type"/>
</dbReference>
<dbReference type="Ensembl" id="ENSOANT00000070645.1">
    <property type="protein sequence ID" value="ENSOANP00000045518.1"/>
    <property type="gene ID" value="ENSOANG00000042107.1"/>
</dbReference>
<name>A0A6I8NYR6_ORNAN</name>
<evidence type="ECO:0000256" key="5">
    <source>
        <dbReference type="ARBA" id="ARBA00022833"/>
    </source>
</evidence>
<keyword evidence="2" id="KW-0479">Metal-binding</keyword>
<evidence type="ECO:0000313" key="11">
    <source>
        <dbReference type="Proteomes" id="UP000002279"/>
    </source>
</evidence>
<reference evidence="10" key="2">
    <citation type="submission" date="2025-08" db="UniProtKB">
        <authorList>
            <consortium name="Ensembl"/>
        </authorList>
    </citation>
    <scope>IDENTIFICATION</scope>
    <source>
        <strain evidence="10">Glennie</strain>
    </source>
</reference>
<dbReference type="InParanoid" id="A0A6I8NYR6"/>
<dbReference type="InterPro" id="IPR027756">
    <property type="entry name" value="Ovo-like"/>
</dbReference>
<dbReference type="SMART" id="SM00355">
    <property type="entry name" value="ZnF_C2H2"/>
    <property type="match status" value="2"/>
</dbReference>
<comment type="subcellular location">
    <subcellularLocation>
        <location evidence="1">Nucleus</location>
    </subcellularLocation>
</comment>
<dbReference type="OMA" id="ATENQWS"/>
<feature type="compositionally biased region" description="Basic and acidic residues" evidence="8">
    <location>
        <begin position="14"/>
        <end position="27"/>
    </location>
</feature>
<dbReference type="GeneTree" id="ENSGT00940000162348"/>
<feature type="domain" description="C2H2-type" evidence="9">
    <location>
        <begin position="133"/>
        <end position="160"/>
    </location>
</feature>
<feature type="compositionally biased region" description="Gly residues" evidence="8">
    <location>
        <begin position="68"/>
        <end position="82"/>
    </location>
</feature>
<dbReference type="SUPFAM" id="SSF57667">
    <property type="entry name" value="beta-beta-alpha zinc fingers"/>
    <property type="match status" value="1"/>
</dbReference>
<evidence type="ECO:0000256" key="7">
    <source>
        <dbReference type="PROSITE-ProRule" id="PRU00042"/>
    </source>
</evidence>
<feature type="domain" description="C2H2-type" evidence="9">
    <location>
        <begin position="105"/>
        <end position="132"/>
    </location>
</feature>
<dbReference type="GO" id="GO:0009913">
    <property type="term" value="P:epidermal cell differentiation"/>
    <property type="evidence" value="ECO:0000318"/>
    <property type="project" value="GO_Central"/>
</dbReference>
<reference evidence="10 11" key="1">
    <citation type="journal article" date="2008" name="Nature">
        <title>Genome analysis of the platypus reveals unique signatures of evolution.</title>
        <authorList>
            <person name="Warren W.C."/>
            <person name="Hillier L.W."/>
            <person name="Marshall Graves J.A."/>
            <person name="Birney E."/>
            <person name="Ponting C.P."/>
            <person name="Grutzner F."/>
            <person name="Belov K."/>
            <person name="Miller W."/>
            <person name="Clarke L."/>
            <person name="Chinwalla A.T."/>
            <person name="Yang S.P."/>
            <person name="Heger A."/>
            <person name="Locke D.P."/>
            <person name="Miethke P."/>
            <person name="Waters P.D."/>
            <person name="Veyrunes F."/>
            <person name="Fulton L."/>
            <person name="Fulton B."/>
            <person name="Graves T."/>
            <person name="Wallis J."/>
            <person name="Puente X.S."/>
            <person name="Lopez-Otin C."/>
            <person name="Ordonez G.R."/>
            <person name="Eichler E.E."/>
            <person name="Chen L."/>
            <person name="Cheng Z."/>
            <person name="Deakin J.E."/>
            <person name="Alsop A."/>
            <person name="Thompson K."/>
            <person name="Kirby P."/>
            <person name="Papenfuss A.T."/>
            <person name="Wakefield M.J."/>
            <person name="Olender T."/>
            <person name="Lancet D."/>
            <person name="Huttley G.A."/>
            <person name="Smit A.F."/>
            <person name="Pask A."/>
            <person name="Temple-Smith P."/>
            <person name="Batzer M.A."/>
            <person name="Walker J.A."/>
            <person name="Konkel M.K."/>
            <person name="Harris R.S."/>
            <person name="Whittington C.M."/>
            <person name="Wong E.S."/>
            <person name="Gemmell N.J."/>
            <person name="Buschiazzo E."/>
            <person name="Vargas Jentzsch I.M."/>
            <person name="Merkel A."/>
            <person name="Schmitz J."/>
            <person name="Zemann A."/>
            <person name="Churakov G."/>
            <person name="Kriegs J.O."/>
            <person name="Brosius J."/>
            <person name="Murchison E.P."/>
            <person name="Sachidanandam R."/>
            <person name="Smith C."/>
            <person name="Hannon G.J."/>
            <person name="Tsend-Ayush E."/>
            <person name="McMillan D."/>
            <person name="Attenborough R."/>
            <person name="Rens W."/>
            <person name="Ferguson-Smith M."/>
            <person name="Lefevre C.M."/>
            <person name="Sharp J.A."/>
            <person name="Nicholas K.R."/>
            <person name="Ray D.A."/>
            <person name="Kube M."/>
            <person name="Reinhardt R."/>
            <person name="Pringle T.H."/>
            <person name="Taylor J."/>
            <person name="Jones R.C."/>
            <person name="Nixon B."/>
            <person name="Dacheux J.L."/>
            <person name="Niwa H."/>
            <person name="Sekita Y."/>
            <person name="Huang X."/>
            <person name="Stark A."/>
            <person name="Kheradpour P."/>
            <person name="Kellis M."/>
            <person name="Flicek P."/>
            <person name="Chen Y."/>
            <person name="Webber C."/>
            <person name="Hardison R."/>
            <person name="Nelson J."/>
            <person name="Hallsworth-Pepin K."/>
            <person name="Delehaunty K."/>
            <person name="Markovic C."/>
            <person name="Minx P."/>
            <person name="Feng Y."/>
            <person name="Kremitzki C."/>
            <person name="Mitreva M."/>
            <person name="Glasscock J."/>
            <person name="Wylie T."/>
            <person name="Wohldmann P."/>
            <person name="Thiru P."/>
            <person name="Nhan M.N."/>
            <person name="Pohl C.S."/>
            <person name="Smith S.M."/>
            <person name="Hou S."/>
            <person name="Nefedov M."/>
            <person name="de Jong P.J."/>
            <person name="Renfree M.B."/>
            <person name="Mardis E.R."/>
            <person name="Wilson R.K."/>
        </authorList>
    </citation>
    <scope>NUCLEOTIDE SEQUENCE [LARGE SCALE GENOMIC DNA]</scope>
    <source>
        <strain evidence="10 11">Glennie</strain>
    </source>
</reference>
<dbReference type="PANTHER" id="PTHR10032">
    <property type="entry name" value="ZINC FINGER PROTEIN WITH KRAB AND SCAN DOMAINS"/>
    <property type="match status" value="1"/>
</dbReference>
<feature type="region of interest" description="Disordered" evidence="8">
    <location>
        <begin position="254"/>
        <end position="364"/>
    </location>
</feature>
<evidence type="ECO:0000256" key="2">
    <source>
        <dbReference type="ARBA" id="ARBA00022723"/>
    </source>
</evidence>
<keyword evidence="5" id="KW-0862">Zinc</keyword>
<dbReference type="GO" id="GO:0000981">
    <property type="term" value="F:DNA-binding transcription factor activity, RNA polymerase II-specific"/>
    <property type="evidence" value="ECO:0000318"/>
    <property type="project" value="GO_Central"/>
</dbReference>
<dbReference type="GO" id="GO:0005634">
    <property type="term" value="C:nucleus"/>
    <property type="evidence" value="ECO:0000318"/>
    <property type="project" value="GO_Central"/>
</dbReference>
<evidence type="ECO:0000256" key="4">
    <source>
        <dbReference type="ARBA" id="ARBA00022771"/>
    </source>
</evidence>
<reference evidence="10" key="3">
    <citation type="submission" date="2025-09" db="UniProtKB">
        <authorList>
            <consortium name="Ensembl"/>
        </authorList>
    </citation>
    <scope>IDENTIFICATION</scope>
    <source>
        <strain evidence="10">Glennie</strain>
    </source>
</reference>
<feature type="region of interest" description="Disordered" evidence="8">
    <location>
        <begin position="377"/>
        <end position="431"/>
    </location>
</feature>
<feature type="compositionally biased region" description="Low complexity" evidence="8">
    <location>
        <begin position="295"/>
        <end position="310"/>
    </location>
</feature>
<dbReference type="GO" id="GO:0006357">
    <property type="term" value="P:regulation of transcription by RNA polymerase II"/>
    <property type="evidence" value="ECO:0000318"/>
    <property type="project" value="GO_Central"/>
</dbReference>
<evidence type="ECO:0000256" key="1">
    <source>
        <dbReference type="ARBA" id="ARBA00004123"/>
    </source>
</evidence>
<evidence type="ECO:0000259" key="9">
    <source>
        <dbReference type="PROSITE" id="PS50157"/>
    </source>
</evidence>
<feature type="compositionally biased region" description="Gly residues" evidence="8">
    <location>
        <begin position="159"/>
        <end position="171"/>
    </location>
</feature>
<keyword evidence="6" id="KW-0539">Nucleus</keyword>
<sequence>MPRSFLVRSRRPRPRDWAHLADQHRGDAYVPDCSFGRGPEEGPPGREPGGDRPPHPLPVSAVSPGHPGPGGRRGGTPVGAGAGRPDDGAERPRCPQAGRGAAGGLGCPLCPKAFPLQRMLTRHLKCHGPARRHVCRCCAKGFHDAFDLKRHMRTHTGERGPGGGGGGAGPPGRGPAPTSPSVGSPRQGGEVGSPGVLTARPRPAPPRPARDPALPLRRLHQGLHSALLARVPPGQGARAAAPLRLPRAAREAARVRGLRLHQRAARRLRPPPRPAPRPRPPPAGRPRPPPPALPAGPLLLSPGPGSRPLRAGGTARHPRNLPPFSALGPALPSPPNPRGPGVVPTPACPPLAEPRSPDGNGGSADLFCRAGASIPVSKAAATTGDGEGVSNHLDSMSRFRSPPTGKRASSDACTTEDRPPHSSEAIRLISL</sequence>
<dbReference type="GO" id="GO:0008270">
    <property type="term" value="F:zinc ion binding"/>
    <property type="evidence" value="ECO:0007669"/>
    <property type="project" value="UniProtKB-KW"/>
</dbReference>
<feature type="compositionally biased region" description="Basic residues" evidence="8">
    <location>
        <begin position="256"/>
        <end position="270"/>
    </location>
</feature>
<evidence type="ECO:0000256" key="6">
    <source>
        <dbReference type="ARBA" id="ARBA00023242"/>
    </source>
</evidence>
<organism evidence="10 11">
    <name type="scientific">Ornithorhynchus anatinus</name>
    <name type="common">Duckbill platypus</name>
    <dbReference type="NCBI Taxonomy" id="9258"/>
    <lineage>
        <taxon>Eukaryota</taxon>
        <taxon>Metazoa</taxon>
        <taxon>Chordata</taxon>
        <taxon>Craniata</taxon>
        <taxon>Vertebrata</taxon>
        <taxon>Euteleostomi</taxon>
        <taxon>Mammalia</taxon>
        <taxon>Monotremata</taxon>
        <taxon>Ornithorhynchidae</taxon>
        <taxon>Ornithorhynchus</taxon>
    </lineage>
</organism>
<dbReference type="PROSITE" id="PS00028">
    <property type="entry name" value="ZINC_FINGER_C2H2_1"/>
    <property type="match status" value="2"/>
</dbReference>
<dbReference type="PROSITE" id="PS50157">
    <property type="entry name" value="ZINC_FINGER_C2H2_2"/>
    <property type="match status" value="2"/>
</dbReference>
<protein>
    <recommendedName>
        <fullName evidence="9">C2H2-type domain-containing protein</fullName>
    </recommendedName>
</protein>
<accession>A0A6I8NYR6</accession>
<evidence type="ECO:0000256" key="3">
    <source>
        <dbReference type="ARBA" id="ARBA00022737"/>
    </source>
</evidence>
<dbReference type="GO" id="GO:0000978">
    <property type="term" value="F:RNA polymerase II cis-regulatory region sequence-specific DNA binding"/>
    <property type="evidence" value="ECO:0000318"/>
    <property type="project" value="GO_Central"/>
</dbReference>
<feature type="compositionally biased region" description="Basic and acidic residues" evidence="8">
    <location>
        <begin position="84"/>
        <end position="93"/>
    </location>
</feature>
<dbReference type="AlphaFoldDB" id="A0A6I8NYR6"/>
<keyword evidence="3" id="KW-0677">Repeat</keyword>